<keyword evidence="1" id="KW-0812">Transmembrane</keyword>
<dbReference type="AlphaFoldDB" id="A0A1F5TQB1"/>
<sequence length="223" mass="25169">MITINHIPKKIKIIVTVIIAIVLITSIKFVFVSKKQTPIDYQLNKTSEETQIDKKTDQSNEKTIRRGVFLPVENPDKDPTDEFGDKLTFDIDVEKNIPYDIMLFHHFGINPVRTTPFVAVGYDYNTGEEDTTKFSSVTLPNNGDGIFDIYLYNGSSFYLAQKDILAGTTYNFKPGGVSRFRILGITPDTKLNSTSSSNFITRLTFTDTGNFRGIMIPIITTYP</sequence>
<reference evidence="2 3" key="1">
    <citation type="journal article" date="2016" name="Nat. Commun.">
        <title>Thousands of microbial genomes shed light on interconnected biogeochemical processes in an aquifer system.</title>
        <authorList>
            <person name="Anantharaman K."/>
            <person name="Brown C.T."/>
            <person name="Hug L.A."/>
            <person name="Sharon I."/>
            <person name="Castelle C.J."/>
            <person name="Probst A.J."/>
            <person name="Thomas B.C."/>
            <person name="Singh A."/>
            <person name="Wilkins M.J."/>
            <person name="Karaoz U."/>
            <person name="Brodie E.L."/>
            <person name="Williams K.H."/>
            <person name="Hubbard S.S."/>
            <person name="Banfield J.F."/>
        </authorList>
    </citation>
    <scope>NUCLEOTIDE SEQUENCE [LARGE SCALE GENOMIC DNA]</scope>
</reference>
<evidence type="ECO:0000313" key="2">
    <source>
        <dbReference type="EMBL" id="OGF41038.1"/>
    </source>
</evidence>
<organism evidence="2 3">
    <name type="scientific">Candidatus Falkowbacteria bacterium RIFOXYD2_FULL_34_120</name>
    <dbReference type="NCBI Taxonomy" id="1798007"/>
    <lineage>
        <taxon>Bacteria</taxon>
        <taxon>Candidatus Falkowiibacteriota</taxon>
    </lineage>
</organism>
<proteinExistence type="predicted"/>
<evidence type="ECO:0000256" key="1">
    <source>
        <dbReference type="SAM" id="Phobius"/>
    </source>
</evidence>
<evidence type="ECO:0000313" key="3">
    <source>
        <dbReference type="Proteomes" id="UP000177579"/>
    </source>
</evidence>
<dbReference type="EMBL" id="MFGO01000015">
    <property type="protein sequence ID" value="OGF41038.1"/>
    <property type="molecule type" value="Genomic_DNA"/>
</dbReference>
<accession>A0A1F5TQB1</accession>
<keyword evidence="1" id="KW-1133">Transmembrane helix</keyword>
<gene>
    <name evidence="2" type="ORF">A2531_03755</name>
</gene>
<name>A0A1F5TQB1_9BACT</name>
<protein>
    <submittedName>
        <fullName evidence="2">Uncharacterized protein</fullName>
    </submittedName>
</protein>
<keyword evidence="1" id="KW-0472">Membrane</keyword>
<feature type="transmembrane region" description="Helical" evidence="1">
    <location>
        <begin position="12"/>
        <end position="31"/>
    </location>
</feature>
<comment type="caution">
    <text evidence="2">The sequence shown here is derived from an EMBL/GenBank/DDBJ whole genome shotgun (WGS) entry which is preliminary data.</text>
</comment>
<dbReference type="Proteomes" id="UP000177579">
    <property type="component" value="Unassembled WGS sequence"/>
</dbReference>